<keyword evidence="2" id="KW-1185">Reference proteome</keyword>
<reference evidence="1 2" key="1">
    <citation type="journal article" date="2018" name="New Phytol.">
        <title>Phylogenomics of Endogonaceae and evolution of mycorrhizas within Mucoromycota.</title>
        <authorList>
            <person name="Chang Y."/>
            <person name="Desiro A."/>
            <person name="Na H."/>
            <person name="Sandor L."/>
            <person name="Lipzen A."/>
            <person name="Clum A."/>
            <person name="Barry K."/>
            <person name="Grigoriev I.V."/>
            <person name="Martin F.M."/>
            <person name="Stajich J.E."/>
            <person name="Smith M.E."/>
            <person name="Bonito G."/>
            <person name="Spatafora J.W."/>
        </authorList>
    </citation>
    <scope>NUCLEOTIDE SEQUENCE [LARGE SCALE GENOMIC DNA]</scope>
    <source>
        <strain evidence="1 2">AD002</strain>
    </source>
</reference>
<accession>A0A433QZ55</accession>
<dbReference type="EMBL" id="RBNJ01000228">
    <property type="protein sequence ID" value="RUS35076.1"/>
    <property type="molecule type" value="Genomic_DNA"/>
</dbReference>
<dbReference type="Proteomes" id="UP000274822">
    <property type="component" value="Unassembled WGS sequence"/>
</dbReference>
<evidence type="ECO:0000313" key="1">
    <source>
        <dbReference type="EMBL" id="RUS35076.1"/>
    </source>
</evidence>
<gene>
    <name evidence="1" type="ORF">BC938DRAFT_476173</name>
</gene>
<protein>
    <submittedName>
        <fullName evidence="1">Uncharacterized protein</fullName>
    </submittedName>
</protein>
<organism evidence="1 2">
    <name type="scientific">Jimgerdemannia flammicorona</name>
    <dbReference type="NCBI Taxonomy" id="994334"/>
    <lineage>
        <taxon>Eukaryota</taxon>
        <taxon>Fungi</taxon>
        <taxon>Fungi incertae sedis</taxon>
        <taxon>Mucoromycota</taxon>
        <taxon>Mucoromycotina</taxon>
        <taxon>Endogonomycetes</taxon>
        <taxon>Endogonales</taxon>
        <taxon>Endogonaceae</taxon>
        <taxon>Jimgerdemannia</taxon>
    </lineage>
</organism>
<comment type="caution">
    <text evidence="1">The sequence shown here is derived from an EMBL/GenBank/DDBJ whole genome shotgun (WGS) entry which is preliminary data.</text>
</comment>
<dbReference type="AlphaFoldDB" id="A0A433QZ55"/>
<sequence length="71" mass="8154">MKLEYRVLEIAEENKQDCNYCSLDFWAEIGFNLNIATHEIAANNKEGNCVDIAYICATYKEGLENNILPYC</sequence>
<name>A0A433QZ55_9FUNG</name>
<proteinExistence type="predicted"/>
<evidence type="ECO:0000313" key="2">
    <source>
        <dbReference type="Proteomes" id="UP000274822"/>
    </source>
</evidence>